<dbReference type="SUPFAM" id="SSF50447">
    <property type="entry name" value="Translation proteins"/>
    <property type="match status" value="1"/>
</dbReference>
<dbReference type="GO" id="GO:0005829">
    <property type="term" value="C:cytosol"/>
    <property type="evidence" value="ECO:0000318"/>
    <property type="project" value="GO_Central"/>
</dbReference>
<dbReference type="InterPro" id="IPR000795">
    <property type="entry name" value="T_Tr_GTP-bd_dom"/>
</dbReference>
<dbReference type="Proteomes" id="UP000008810">
    <property type="component" value="Chromosome 2"/>
</dbReference>
<sequence length="1011" mass="112133">MVADADDPRRRVRNTCILAHVDHGKTTLADHLVAHGGEGLVHPRMAGSALFMDHLEEERRRAITIKSASVALRHGDGYRVHLIDSPGHIDLCSEASAAARLADSALILVDAVHGVHVQIHAVLRQAFLERLRPCLVLNKIDRLITDLRLDPFEAYHRLRRIVDEVNSIYSTLRSGSYFSSLQLDQAADEEEEEEAFVPAKGNVVFACARFRVHQFADLVSRGRPDMTRKLLGGLWGPYYWDKTNKKVLGEKEAMAMCSSKKLQPMFVEFVLKPLWKVYDHGLKEEDAASWLCDHVVKAFNLNVSTRELLQRKEDPKVALQAVLRAWLPLAETVMTMLVDCTPDPVAAQAFRVVKLMPPRELAPGVAAEYAGIVAEADKVRRCVAACSISARAPVVVFVSKMFALPYNMLPLRGPDGELLNHSQETGESDECFLAFARVFSGVLHAGQKVFVLSPMYDPVRGDTPGKHLKEVELQYLYEMLGQGLRPVASVGAGNVLAIQGLGTHIMKTATLSSTRNCWPFASMVFQVSPMLKVAIEPSNPTDLRAFVKGLDLLNRADPFVEYTGSEKYVLEAAGKVHLELCIKNLHERFAKVKLNVSEPLVSFKETIHGEGLGLIDSLKVPQEFVERTAPDRKFAVRVKVIRLPDALTKVLEESKELFSQTIKGQITRSNKAMSSQSSQDDGHSAAKLRQNMLSAIDNELEAISVQVDKEKLESYRKTLLGYFRRIWAIGWCDKQVSPNFFLLSDVKSSSGTTTSQDGREGVLVCGTCNISISEKLGFVSVSDAETNNGIDNSESSTYAPDPEILRNIIVSGFQKAINAGPLCDEPMWGLAFIVESYVFTGSPDNYNIFGGQEAVREACRAAVLQSKPRLVEPMYSCELTTPTEQLGAVYAVLGHCRAKVLREEMQEGTSLFTVRAYVPVVESSAFSEKLRDITSGAADALLSFSHWESIPQDPFFVPKTREEIEEFGDGSNMGPNLAKKLIDSVRRRKGLRVEDKVVEHGRKQRTRAKKV</sequence>
<dbReference type="CDD" id="cd04096">
    <property type="entry name" value="eEF2_snRNP_like_C"/>
    <property type="match status" value="1"/>
</dbReference>
<dbReference type="Gene3D" id="2.40.30.10">
    <property type="entry name" value="Translation factors"/>
    <property type="match status" value="1"/>
</dbReference>
<dbReference type="InterPro" id="IPR000640">
    <property type="entry name" value="EFG_V-like"/>
</dbReference>
<dbReference type="Gramene" id="PNT73701">
    <property type="protein sequence ID" value="PNT73701"/>
    <property type="gene ID" value="BRADI_2g62580v3"/>
</dbReference>
<dbReference type="PROSITE" id="PS51722">
    <property type="entry name" value="G_TR_2"/>
    <property type="match status" value="1"/>
</dbReference>
<dbReference type="PRINTS" id="PR00315">
    <property type="entry name" value="ELONGATNFCT"/>
</dbReference>
<dbReference type="PANTHER" id="PTHR42908">
    <property type="entry name" value="TRANSLATION ELONGATION FACTOR-RELATED"/>
    <property type="match status" value="1"/>
</dbReference>
<dbReference type="ExpressionAtlas" id="A0A2K2DHD7">
    <property type="expression patterns" value="baseline"/>
</dbReference>
<dbReference type="SUPFAM" id="SSF52540">
    <property type="entry name" value="P-loop containing nucleoside triphosphate hydrolases"/>
    <property type="match status" value="1"/>
</dbReference>
<keyword evidence="2" id="KW-0547">Nucleotide-binding</keyword>
<dbReference type="Gene3D" id="3.30.70.240">
    <property type="match status" value="1"/>
</dbReference>
<dbReference type="GO" id="GO:0005525">
    <property type="term" value="F:GTP binding"/>
    <property type="evidence" value="ECO:0007669"/>
    <property type="project" value="UniProtKB-KW"/>
</dbReference>
<evidence type="ECO:0000256" key="3">
    <source>
        <dbReference type="ARBA" id="ARBA00022801"/>
    </source>
</evidence>
<keyword evidence="3" id="KW-0378">Hydrolase</keyword>
<dbReference type="GO" id="GO:0042256">
    <property type="term" value="P:cytosolic ribosome assembly"/>
    <property type="evidence" value="ECO:0000318"/>
    <property type="project" value="GO_Central"/>
</dbReference>
<evidence type="ECO:0000256" key="4">
    <source>
        <dbReference type="ARBA" id="ARBA00023134"/>
    </source>
</evidence>
<dbReference type="Pfam" id="PF00009">
    <property type="entry name" value="GTP_EFTU"/>
    <property type="match status" value="1"/>
</dbReference>
<dbReference type="EMBL" id="CM000881">
    <property type="protein sequence ID" value="PNT73701.1"/>
    <property type="molecule type" value="Genomic_DNA"/>
</dbReference>
<dbReference type="Gene3D" id="3.30.70.870">
    <property type="entry name" value="Elongation Factor G (Translational Gtpase), domain 3"/>
    <property type="match status" value="1"/>
</dbReference>
<dbReference type="Pfam" id="PF22042">
    <property type="entry name" value="EF-G_D2"/>
    <property type="match status" value="1"/>
</dbReference>
<evidence type="ECO:0000256" key="1">
    <source>
        <dbReference type="ARBA" id="ARBA00022517"/>
    </source>
</evidence>
<dbReference type="SUPFAM" id="SSF54211">
    <property type="entry name" value="Ribosomal protein S5 domain 2-like"/>
    <property type="match status" value="1"/>
</dbReference>
<evidence type="ECO:0000313" key="9">
    <source>
        <dbReference type="Proteomes" id="UP000008810"/>
    </source>
</evidence>
<dbReference type="InterPro" id="IPR027417">
    <property type="entry name" value="P-loop_NTPase"/>
</dbReference>
<reference evidence="8" key="3">
    <citation type="submission" date="2018-08" db="UniProtKB">
        <authorList>
            <consortium name="EnsemblPlants"/>
        </authorList>
    </citation>
    <scope>IDENTIFICATION</scope>
    <source>
        <strain evidence="8">cv. Bd21</strain>
    </source>
</reference>
<dbReference type="Gene3D" id="3.30.230.10">
    <property type="match status" value="1"/>
</dbReference>
<feature type="domain" description="Tr-type G" evidence="6">
    <location>
        <begin position="10"/>
        <end position="345"/>
    </location>
</feature>
<dbReference type="SMART" id="SM00838">
    <property type="entry name" value="EFG_C"/>
    <property type="match status" value="1"/>
</dbReference>
<dbReference type="InParanoid" id="A0A2K2DHD7"/>
<dbReference type="InterPro" id="IPR035647">
    <property type="entry name" value="EFG_III/V"/>
</dbReference>
<dbReference type="GO" id="GO:0003924">
    <property type="term" value="F:GTPase activity"/>
    <property type="evidence" value="ECO:0000318"/>
    <property type="project" value="GO_Central"/>
</dbReference>
<reference evidence="7" key="2">
    <citation type="submission" date="2017-06" db="EMBL/GenBank/DDBJ databases">
        <title>WGS assembly of Brachypodium distachyon.</title>
        <authorList>
            <consortium name="The International Brachypodium Initiative"/>
            <person name="Lucas S."/>
            <person name="Harmon-Smith M."/>
            <person name="Lail K."/>
            <person name="Tice H."/>
            <person name="Grimwood J."/>
            <person name="Bruce D."/>
            <person name="Barry K."/>
            <person name="Shu S."/>
            <person name="Lindquist E."/>
            <person name="Wang M."/>
            <person name="Pitluck S."/>
            <person name="Vogel J.P."/>
            <person name="Garvin D.F."/>
            <person name="Mockler T.C."/>
            <person name="Schmutz J."/>
            <person name="Rokhsar D."/>
            <person name="Bevan M.W."/>
        </authorList>
    </citation>
    <scope>NUCLEOTIDE SEQUENCE</scope>
    <source>
        <strain evidence="7">Bd21</strain>
    </source>
</reference>
<keyword evidence="1" id="KW-0690">Ribosome biogenesis</keyword>
<dbReference type="EnsemblPlants" id="PNT73701">
    <property type="protein sequence ID" value="PNT73701"/>
    <property type="gene ID" value="BRADI_2g62580v3"/>
</dbReference>
<dbReference type="InterPro" id="IPR053905">
    <property type="entry name" value="EF-G-like_DII"/>
</dbReference>
<keyword evidence="9" id="KW-1185">Reference proteome</keyword>
<dbReference type="AlphaFoldDB" id="A0A2K2DHD7"/>
<dbReference type="GO" id="GO:1990904">
    <property type="term" value="C:ribonucleoprotein complex"/>
    <property type="evidence" value="ECO:0000318"/>
    <property type="project" value="GO_Central"/>
</dbReference>
<dbReference type="Pfam" id="PF00679">
    <property type="entry name" value="EFG_C"/>
    <property type="match status" value="1"/>
</dbReference>
<dbReference type="GO" id="GO:0043022">
    <property type="term" value="F:ribosome binding"/>
    <property type="evidence" value="ECO:0000318"/>
    <property type="project" value="GO_Central"/>
</dbReference>
<dbReference type="Gene3D" id="3.90.1430.10">
    <property type="entry name" value="Yeast translation eEF2 (G' domain)"/>
    <property type="match status" value="1"/>
</dbReference>
<dbReference type="FunFam" id="3.30.70.240:FF:000006">
    <property type="entry name" value="Elongation factor like GTPase 1"/>
    <property type="match status" value="1"/>
</dbReference>
<dbReference type="OrthoDB" id="364892at2759"/>
<reference evidence="7 8" key="1">
    <citation type="journal article" date="2010" name="Nature">
        <title>Genome sequencing and analysis of the model grass Brachypodium distachyon.</title>
        <authorList>
            <consortium name="International Brachypodium Initiative"/>
        </authorList>
    </citation>
    <scope>NUCLEOTIDE SEQUENCE [LARGE SCALE GENOMIC DNA]</scope>
    <source>
        <strain evidence="7 8">Bd21</strain>
    </source>
</reference>
<dbReference type="Gene3D" id="3.40.50.300">
    <property type="entry name" value="P-loop containing nucleotide triphosphate hydrolases"/>
    <property type="match status" value="1"/>
</dbReference>
<dbReference type="PANTHER" id="PTHR42908:SF22">
    <property type="entry name" value="ELONGATION FACTOR EFG DOMAIN-CONTAINING PROTEIN"/>
    <property type="match status" value="1"/>
</dbReference>
<dbReference type="CDD" id="cd16268">
    <property type="entry name" value="EF2_II"/>
    <property type="match status" value="1"/>
</dbReference>
<evidence type="ECO:0000256" key="5">
    <source>
        <dbReference type="ARBA" id="ARBA00081809"/>
    </source>
</evidence>
<gene>
    <name evidence="7" type="ORF">BRADI_2g62580v3</name>
</gene>
<evidence type="ECO:0000313" key="8">
    <source>
        <dbReference type="EnsemblPlants" id="PNT73701"/>
    </source>
</evidence>
<dbReference type="InterPro" id="IPR020568">
    <property type="entry name" value="Ribosomal_Su5_D2-typ_SF"/>
</dbReference>
<proteinExistence type="predicted"/>
<dbReference type="STRING" id="15368.A0A2K2DHD7"/>
<evidence type="ECO:0000313" key="7">
    <source>
        <dbReference type="EMBL" id="PNT73701.1"/>
    </source>
</evidence>
<evidence type="ECO:0000256" key="2">
    <source>
        <dbReference type="ARBA" id="ARBA00022741"/>
    </source>
</evidence>
<dbReference type="InterPro" id="IPR009000">
    <property type="entry name" value="Transl_B-barrel_sf"/>
</dbReference>
<keyword evidence="4" id="KW-0342">GTP-binding</keyword>
<protein>
    <recommendedName>
        <fullName evidence="5">Elongation factor-like 1</fullName>
    </recommendedName>
</protein>
<dbReference type="FunFam" id="3.30.70.870:FF:000002">
    <property type="entry name" value="Translation elongation factor 2"/>
    <property type="match status" value="1"/>
</dbReference>
<dbReference type="InterPro" id="IPR014721">
    <property type="entry name" value="Ribsml_uS5_D2-typ_fold_subgr"/>
</dbReference>
<dbReference type="CDD" id="cd01681">
    <property type="entry name" value="aeEF2_snRNP_like_IV"/>
    <property type="match status" value="1"/>
</dbReference>
<name>A0A2K2DHD7_BRADI</name>
<evidence type="ECO:0000259" key="6">
    <source>
        <dbReference type="PROSITE" id="PS51722"/>
    </source>
</evidence>
<accession>A0A2K2DHD7</accession>
<dbReference type="SUPFAM" id="SSF54980">
    <property type="entry name" value="EF-G C-terminal domain-like"/>
    <property type="match status" value="2"/>
</dbReference>
<organism evidence="7">
    <name type="scientific">Brachypodium distachyon</name>
    <name type="common">Purple false brome</name>
    <name type="synonym">Trachynia distachya</name>
    <dbReference type="NCBI Taxonomy" id="15368"/>
    <lineage>
        <taxon>Eukaryota</taxon>
        <taxon>Viridiplantae</taxon>
        <taxon>Streptophyta</taxon>
        <taxon>Embryophyta</taxon>
        <taxon>Tracheophyta</taxon>
        <taxon>Spermatophyta</taxon>
        <taxon>Magnoliopsida</taxon>
        <taxon>Liliopsida</taxon>
        <taxon>Poales</taxon>
        <taxon>Poaceae</taxon>
        <taxon>BOP clade</taxon>
        <taxon>Pooideae</taxon>
        <taxon>Stipodae</taxon>
        <taxon>Brachypodieae</taxon>
        <taxon>Brachypodium</taxon>
    </lineage>
</organism>